<dbReference type="EMBL" id="JARBHA010000005">
    <property type="protein sequence ID" value="KAJ9700008.1"/>
    <property type="molecule type" value="Genomic_DNA"/>
</dbReference>
<protein>
    <submittedName>
        <fullName evidence="1">Uncharacterized protein</fullName>
    </submittedName>
</protein>
<keyword evidence="2" id="KW-1185">Reference proteome</keyword>
<accession>A0AA39A2Z6</accession>
<gene>
    <name evidence="1" type="ORF">PVL29_005714</name>
</gene>
<dbReference type="AlphaFoldDB" id="A0AA39A2Z6"/>
<reference evidence="1 2" key="1">
    <citation type="journal article" date="2023" name="BMC Biotechnol.">
        <title>Vitis rotundifolia cv Carlos genome sequencing.</title>
        <authorList>
            <person name="Huff M."/>
            <person name="Hulse-Kemp A."/>
            <person name="Scheffler B."/>
            <person name="Youngblood R."/>
            <person name="Simpson S."/>
            <person name="Babiker E."/>
            <person name="Staton M."/>
        </authorList>
    </citation>
    <scope>NUCLEOTIDE SEQUENCE [LARGE SCALE GENOMIC DNA]</scope>
    <source>
        <tissue evidence="1">Leaf</tissue>
    </source>
</reference>
<organism evidence="1 2">
    <name type="scientific">Vitis rotundifolia</name>
    <name type="common">Muscadine grape</name>
    <dbReference type="NCBI Taxonomy" id="103349"/>
    <lineage>
        <taxon>Eukaryota</taxon>
        <taxon>Viridiplantae</taxon>
        <taxon>Streptophyta</taxon>
        <taxon>Embryophyta</taxon>
        <taxon>Tracheophyta</taxon>
        <taxon>Spermatophyta</taxon>
        <taxon>Magnoliopsida</taxon>
        <taxon>eudicotyledons</taxon>
        <taxon>Gunneridae</taxon>
        <taxon>Pentapetalae</taxon>
        <taxon>rosids</taxon>
        <taxon>Vitales</taxon>
        <taxon>Vitaceae</taxon>
        <taxon>Viteae</taxon>
        <taxon>Vitis</taxon>
    </lineage>
</organism>
<evidence type="ECO:0000313" key="1">
    <source>
        <dbReference type="EMBL" id="KAJ9700008.1"/>
    </source>
</evidence>
<sequence length="100" mass="11070">MGPPPLPDVIVIHQSEPNFLFLGPTSRTSCSSRVHNKTQTGIIIPYRPTIAATFRTVISSNNSKTPNQNTRNHHCTPSISSFSNKKISINVSKKKKTKIK</sequence>
<proteinExistence type="predicted"/>
<evidence type="ECO:0000313" key="2">
    <source>
        <dbReference type="Proteomes" id="UP001168098"/>
    </source>
</evidence>
<dbReference type="Proteomes" id="UP001168098">
    <property type="component" value="Unassembled WGS sequence"/>
</dbReference>
<comment type="caution">
    <text evidence="1">The sequence shown here is derived from an EMBL/GenBank/DDBJ whole genome shotgun (WGS) entry which is preliminary data.</text>
</comment>
<name>A0AA39A2Z6_VITRO</name>